<gene>
    <name evidence="2" type="ORF">PoB_000150500</name>
</gene>
<comment type="caution">
    <text evidence="2">The sequence shown here is derived from an EMBL/GenBank/DDBJ whole genome shotgun (WGS) entry which is preliminary data.</text>
</comment>
<feature type="region of interest" description="Disordered" evidence="1">
    <location>
        <begin position="76"/>
        <end position="97"/>
    </location>
</feature>
<dbReference type="Proteomes" id="UP000735302">
    <property type="component" value="Unassembled WGS sequence"/>
</dbReference>
<keyword evidence="3" id="KW-1185">Reference proteome</keyword>
<sequence>MERQREVTLQLLVSHKAAEQRVGKRMSKDRQKCHNESVGFFFIASPQQDDFRLPNPPTGHGAGGWARTSHSRVLADLRTDSLSTMQPASCPNGSRDR</sequence>
<protein>
    <submittedName>
        <fullName evidence="2">Uncharacterized protein</fullName>
    </submittedName>
</protein>
<evidence type="ECO:0000256" key="1">
    <source>
        <dbReference type="SAM" id="MobiDB-lite"/>
    </source>
</evidence>
<name>A0AAV3XWL4_9GAST</name>
<dbReference type="EMBL" id="BLXT01000208">
    <property type="protein sequence ID" value="GFN74999.1"/>
    <property type="molecule type" value="Genomic_DNA"/>
</dbReference>
<evidence type="ECO:0000313" key="2">
    <source>
        <dbReference type="EMBL" id="GFN74999.1"/>
    </source>
</evidence>
<feature type="compositionally biased region" description="Polar residues" evidence="1">
    <location>
        <begin position="80"/>
        <end position="97"/>
    </location>
</feature>
<dbReference type="AlphaFoldDB" id="A0AAV3XWL4"/>
<accession>A0AAV3XWL4</accession>
<proteinExistence type="predicted"/>
<organism evidence="2 3">
    <name type="scientific">Plakobranchus ocellatus</name>
    <dbReference type="NCBI Taxonomy" id="259542"/>
    <lineage>
        <taxon>Eukaryota</taxon>
        <taxon>Metazoa</taxon>
        <taxon>Spiralia</taxon>
        <taxon>Lophotrochozoa</taxon>
        <taxon>Mollusca</taxon>
        <taxon>Gastropoda</taxon>
        <taxon>Heterobranchia</taxon>
        <taxon>Euthyneura</taxon>
        <taxon>Panpulmonata</taxon>
        <taxon>Sacoglossa</taxon>
        <taxon>Placobranchoidea</taxon>
        <taxon>Plakobranchidae</taxon>
        <taxon>Plakobranchus</taxon>
    </lineage>
</organism>
<evidence type="ECO:0000313" key="3">
    <source>
        <dbReference type="Proteomes" id="UP000735302"/>
    </source>
</evidence>
<reference evidence="2 3" key="1">
    <citation type="journal article" date="2021" name="Elife">
        <title>Chloroplast acquisition without the gene transfer in kleptoplastic sea slugs, Plakobranchus ocellatus.</title>
        <authorList>
            <person name="Maeda T."/>
            <person name="Takahashi S."/>
            <person name="Yoshida T."/>
            <person name="Shimamura S."/>
            <person name="Takaki Y."/>
            <person name="Nagai Y."/>
            <person name="Toyoda A."/>
            <person name="Suzuki Y."/>
            <person name="Arimoto A."/>
            <person name="Ishii H."/>
            <person name="Satoh N."/>
            <person name="Nishiyama T."/>
            <person name="Hasebe M."/>
            <person name="Maruyama T."/>
            <person name="Minagawa J."/>
            <person name="Obokata J."/>
            <person name="Shigenobu S."/>
        </authorList>
    </citation>
    <scope>NUCLEOTIDE SEQUENCE [LARGE SCALE GENOMIC DNA]</scope>
</reference>